<feature type="compositionally biased region" description="Polar residues" evidence="1">
    <location>
        <begin position="125"/>
        <end position="143"/>
    </location>
</feature>
<organism evidence="2 3">
    <name type="scientific">Pseudolycoriella hygida</name>
    <dbReference type="NCBI Taxonomy" id="35572"/>
    <lineage>
        <taxon>Eukaryota</taxon>
        <taxon>Metazoa</taxon>
        <taxon>Ecdysozoa</taxon>
        <taxon>Arthropoda</taxon>
        <taxon>Hexapoda</taxon>
        <taxon>Insecta</taxon>
        <taxon>Pterygota</taxon>
        <taxon>Neoptera</taxon>
        <taxon>Endopterygota</taxon>
        <taxon>Diptera</taxon>
        <taxon>Nematocera</taxon>
        <taxon>Sciaroidea</taxon>
        <taxon>Sciaridae</taxon>
        <taxon>Pseudolycoriella</taxon>
    </lineage>
</organism>
<dbReference type="AlphaFoldDB" id="A0A9Q0S916"/>
<feature type="compositionally biased region" description="Basic residues" evidence="1">
    <location>
        <begin position="69"/>
        <end position="85"/>
    </location>
</feature>
<evidence type="ECO:0000313" key="3">
    <source>
        <dbReference type="Proteomes" id="UP001151699"/>
    </source>
</evidence>
<feature type="compositionally biased region" description="Basic residues" evidence="1">
    <location>
        <begin position="169"/>
        <end position="181"/>
    </location>
</feature>
<dbReference type="EMBL" id="WJQU01000001">
    <property type="protein sequence ID" value="KAJ6647855.1"/>
    <property type="molecule type" value="Genomic_DNA"/>
</dbReference>
<evidence type="ECO:0000256" key="1">
    <source>
        <dbReference type="SAM" id="MobiDB-lite"/>
    </source>
</evidence>
<protein>
    <submittedName>
        <fullName evidence="2">Uncharacterized protein</fullName>
    </submittedName>
</protein>
<dbReference type="Proteomes" id="UP001151699">
    <property type="component" value="Chromosome A"/>
</dbReference>
<sequence length="405" mass="44400">MEEEEELSPSQEAILLQEGHEVEQMETETTNEQASEQITKSTEDPKDETTDSVNTTLLTDESTIMVGKSQKRRRRREAQKMKRKRMQLEIEHNRGGKEAPTPDNQGIPVEIGESAAGIADKTGDVPTNETQRIGNQGSENPPETENPIGLGTPTTGSVESLGAISSGTKKLRKRGRRRPKPIGRPEISGEGKAPDDNTIETASESKSEPKPNSNLKLSVDEKQEPHKGTSGSNTKKAKKVKKAQGATSIGKTSESPKVGHQEPETGTGLLAAADSVNNKKIKDASTSTEVKTKDVSTSVVNEASRNQDEDEDEETIFDKTVRELPYDDDIELMKFEENFTDPKFCSKMQKNLKKIGGANPSKVVNNILRAIATKNALKKFVWDANAANSFQKFKKMLSCIYSVVC</sequence>
<feature type="compositionally biased region" description="Polar residues" evidence="1">
    <location>
        <begin position="152"/>
        <end position="166"/>
    </location>
</feature>
<keyword evidence="3" id="KW-1185">Reference proteome</keyword>
<feature type="non-terminal residue" evidence="2">
    <location>
        <position position="1"/>
    </location>
</feature>
<feature type="compositionally biased region" description="Basic and acidic residues" evidence="1">
    <location>
        <begin position="218"/>
        <end position="227"/>
    </location>
</feature>
<gene>
    <name evidence="2" type="ORF">Bhyg_03078</name>
</gene>
<feature type="compositionally biased region" description="Polar residues" evidence="1">
    <location>
        <begin position="51"/>
        <end position="62"/>
    </location>
</feature>
<reference evidence="2" key="1">
    <citation type="submission" date="2022-07" db="EMBL/GenBank/DDBJ databases">
        <authorList>
            <person name="Trinca V."/>
            <person name="Uliana J.V.C."/>
            <person name="Torres T.T."/>
            <person name="Ward R.J."/>
            <person name="Monesi N."/>
        </authorList>
    </citation>
    <scope>NUCLEOTIDE SEQUENCE</scope>
    <source>
        <strain evidence="2">HSMRA1968</strain>
        <tissue evidence="2">Whole embryos</tissue>
    </source>
</reference>
<feature type="compositionally biased region" description="Polar residues" evidence="1">
    <location>
        <begin position="27"/>
        <end position="40"/>
    </location>
</feature>
<name>A0A9Q0S916_9DIPT</name>
<feature type="compositionally biased region" description="Basic and acidic residues" evidence="1">
    <location>
        <begin position="86"/>
        <end position="97"/>
    </location>
</feature>
<proteinExistence type="predicted"/>
<accession>A0A9Q0S916</accession>
<evidence type="ECO:0000313" key="2">
    <source>
        <dbReference type="EMBL" id="KAJ6647855.1"/>
    </source>
</evidence>
<comment type="caution">
    <text evidence="2">The sequence shown here is derived from an EMBL/GenBank/DDBJ whole genome shotgun (WGS) entry which is preliminary data.</text>
</comment>
<feature type="compositionally biased region" description="Polar residues" evidence="1">
    <location>
        <begin position="245"/>
        <end position="255"/>
    </location>
</feature>
<feature type="region of interest" description="Disordered" evidence="1">
    <location>
        <begin position="1"/>
        <end position="314"/>
    </location>
</feature>
<feature type="compositionally biased region" description="Polar residues" evidence="1">
    <location>
        <begin position="284"/>
        <end position="304"/>
    </location>
</feature>